<evidence type="ECO:0000313" key="2">
    <source>
        <dbReference type="EMBL" id="MBW0463604.1"/>
    </source>
</evidence>
<feature type="domain" description="Reverse transcriptase/retrotransposon-derived protein RNase H-like" evidence="1">
    <location>
        <begin position="69"/>
        <end position="126"/>
    </location>
</feature>
<dbReference type="InterPro" id="IPR041577">
    <property type="entry name" value="RT_RNaseH_2"/>
</dbReference>
<evidence type="ECO:0000313" key="3">
    <source>
        <dbReference type="Proteomes" id="UP000765509"/>
    </source>
</evidence>
<dbReference type="Proteomes" id="UP000765509">
    <property type="component" value="Unassembled WGS sequence"/>
</dbReference>
<dbReference type="EMBL" id="AVOT02000595">
    <property type="protein sequence ID" value="MBW0463604.1"/>
    <property type="molecule type" value="Genomic_DNA"/>
</dbReference>
<dbReference type="AlphaFoldDB" id="A0A9Q3BDX2"/>
<sequence length="142" mass="16305">MDLPPSSYHDSLEELWDEEEEPEEIETVMKVVPSAYNEYFDVFSKVKAEKIPPHHAYDCHIELRGLYLQHFNKVKEDLSITQILSHFNPSLPTIVETDASDYALGAVLHQVSDSGKHPIAFIVARLFQKISTMRLMTRSFLA</sequence>
<comment type="caution">
    <text evidence="2">The sequence shown here is derived from an EMBL/GenBank/DDBJ whole genome shotgun (WGS) entry which is preliminary data.</text>
</comment>
<protein>
    <recommendedName>
        <fullName evidence="1">Reverse transcriptase/retrotransposon-derived protein RNase H-like domain-containing protein</fullName>
    </recommendedName>
</protein>
<proteinExistence type="predicted"/>
<dbReference type="InterPro" id="IPR043502">
    <property type="entry name" value="DNA/RNA_pol_sf"/>
</dbReference>
<dbReference type="Pfam" id="PF17919">
    <property type="entry name" value="RT_RNaseH_2"/>
    <property type="match status" value="1"/>
</dbReference>
<evidence type="ECO:0000259" key="1">
    <source>
        <dbReference type="Pfam" id="PF17919"/>
    </source>
</evidence>
<gene>
    <name evidence="2" type="ORF">O181_003319</name>
</gene>
<dbReference type="OrthoDB" id="3252467at2759"/>
<reference evidence="2" key="1">
    <citation type="submission" date="2021-03" db="EMBL/GenBank/DDBJ databases">
        <title>Draft genome sequence of rust myrtle Austropuccinia psidii MF-1, a brazilian biotype.</title>
        <authorList>
            <person name="Quecine M.C."/>
            <person name="Pachon D.M.R."/>
            <person name="Bonatelli M.L."/>
            <person name="Correr F.H."/>
            <person name="Franceschini L.M."/>
            <person name="Leite T.F."/>
            <person name="Margarido G.R.A."/>
            <person name="Almeida C.A."/>
            <person name="Ferrarezi J.A."/>
            <person name="Labate C.A."/>
        </authorList>
    </citation>
    <scope>NUCLEOTIDE SEQUENCE</scope>
    <source>
        <strain evidence="2">MF-1</strain>
    </source>
</reference>
<accession>A0A9Q3BDX2</accession>
<organism evidence="2 3">
    <name type="scientific">Austropuccinia psidii MF-1</name>
    <dbReference type="NCBI Taxonomy" id="1389203"/>
    <lineage>
        <taxon>Eukaryota</taxon>
        <taxon>Fungi</taxon>
        <taxon>Dikarya</taxon>
        <taxon>Basidiomycota</taxon>
        <taxon>Pucciniomycotina</taxon>
        <taxon>Pucciniomycetes</taxon>
        <taxon>Pucciniales</taxon>
        <taxon>Sphaerophragmiaceae</taxon>
        <taxon>Austropuccinia</taxon>
    </lineage>
</organism>
<name>A0A9Q3BDX2_9BASI</name>
<keyword evidence="3" id="KW-1185">Reference proteome</keyword>
<dbReference type="SUPFAM" id="SSF56672">
    <property type="entry name" value="DNA/RNA polymerases"/>
    <property type="match status" value="1"/>
</dbReference>